<dbReference type="Pfam" id="PF21365">
    <property type="entry name" value="Glyco_hydro_31_3rd"/>
    <property type="match status" value="1"/>
</dbReference>
<dbReference type="InterPro" id="IPR048395">
    <property type="entry name" value="Glyco_hydro_31_C"/>
</dbReference>
<protein>
    <submittedName>
        <fullName evidence="9">Alpha-glucosidase</fullName>
    </submittedName>
</protein>
<dbReference type="GO" id="GO:0004553">
    <property type="term" value="F:hydrolase activity, hydrolyzing O-glycosyl compounds"/>
    <property type="evidence" value="ECO:0007669"/>
    <property type="project" value="InterPro"/>
</dbReference>
<keyword evidence="10" id="KW-1185">Reference proteome</keyword>
<dbReference type="InterPro" id="IPR000322">
    <property type="entry name" value="Glyco_hydro_31_TIM"/>
</dbReference>
<evidence type="ECO:0000256" key="2">
    <source>
        <dbReference type="ARBA" id="ARBA00022801"/>
    </source>
</evidence>
<feature type="domain" description="DUF5110" evidence="7">
    <location>
        <begin position="669"/>
        <end position="735"/>
    </location>
</feature>
<evidence type="ECO:0000259" key="6">
    <source>
        <dbReference type="Pfam" id="PF13802"/>
    </source>
</evidence>
<dbReference type="InterPro" id="IPR030458">
    <property type="entry name" value="Glyco_hydro_31_AS"/>
</dbReference>
<evidence type="ECO:0000259" key="8">
    <source>
        <dbReference type="Pfam" id="PF21365"/>
    </source>
</evidence>
<reference evidence="9" key="1">
    <citation type="journal article" date="2014" name="Int. J. Syst. Evol. Microbiol.">
        <title>Complete genome sequence of Corynebacterium casei LMG S-19264T (=DSM 44701T), isolated from a smear-ripened cheese.</title>
        <authorList>
            <consortium name="US DOE Joint Genome Institute (JGI-PGF)"/>
            <person name="Walter F."/>
            <person name="Albersmeier A."/>
            <person name="Kalinowski J."/>
            <person name="Ruckert C."/>
        </authorList>
    </citation>
    <scope>NUCLEOTIDE SEQUENCE</scope>
    <source>
        <strain evidence="9">CGMCC 1.15447</strain>
    </source>
</reference>
<accession>A0A916S0W3</accession>
<dbReference type="GO" id="GO:0030246">
    <property type="term" value="F:carbohydrate binding"/>
    <property type="evidence" value="ECO:0007669"/>
    <property type="project" value="InterPro"/>
</dbReference>
<comment type="similarity">
    <text evidence="1 4">Belongs to the glycosyl hydrolase 31 family.</text>
</comment>
<sequence>MTALKDGIQVSSRGTTLQVTALRDDVIRVRASHDGPLPEDASWAVLSAARETSIPVTPEPDGFQTKALLVAVSPDLRVTVSDLAGNVIQQDAAPIAWQGHAFTIAKQDHIDSHFFGLGDKTGPLDRAGEAFTLWNTDAFGWQESTDPLYKAIPWFIEDRDGRAFGMLLDNTFRTFFDFGRKDPHRYTVSAADGPVDYYLVYGPDPKHVVETYAWLTGPTPLPPLWTLGFQQSRYSYYPESRVREIAHHLRADHIPADAIYLDIDYQDHYRPFTVDRQRFPHFEQMISDLTKEHFHTVLIVDLHIANYPGHNYYPYDSGIAGDHFVKNPDGTVYTGAVWPGPAVFPDFTQQSTRKWFGTLYKNFVDDGIAGFWDDMNEPSIFNVATKTMPDDIVHRIDEPGFKPRTATHLEIHNVFGMENSRATHDGLLTLRPNERPFVLTRASYAGGQRYAATWTGDNSSTWNHLRLCIPQIVNLGLSGFGMTGADVGGFAGTPQTDLLTKWIEVAAFQPIDRDHTAVGTGDQEPWVGGPAAETIRRRFIEERYRLMPYLYTTAEEMSRTGLPINRPLFLEFPHATEDGHPLDLDAPSEFLVGSDLLVAPPPYFDELDKYVLALPSGPWYDYWTGQPVDSSKHILIQPELAKLPVYIRGGSIIPIAPLTQSTDERPVGPLTLRVYPGPSCHGDIYQDDGHTFNYLKGEFFRQHFTCERSGTGQIKVHLDAPEGTFKPWWSEIRIEAYGLPKLISKTILASAGAADITLN</sequence>
<dbReference type="CDD" id="cd06604">
    <property type="entry name" value="GH31_glucosidase_II_MalA"/>
    <property type="match status" value="1"/>
</dbReference>
<comment type="caution">
    <text evidence="9">The sequence shown here is derived from an EMBL/GenBank/DDBJ whole genome shotgun (WGS) entry which is preliminary data.</text>
</comment>
<gene>
    <name evidence="9" type="ORF">GCM10011507_33540</name>
</gene>
<dbReference type="Pfam" id="PF17137">
    <property type="entry name" value="DUF5110"/>
    <property type="match status" value="1"/>
</dbReference>
<evidence type="ECO:0000259" key="5">
    <source>
        <dbReference type="Pfam" id="PF01055"/>
    </source>
</evidence>
<proteinExistence type="inferred from homology"/>
<dbReference type="SUPFAM" id="SSF74650">
    <property type="entry name" value="Galactose mutarotase-like"/>
    <property type="match status" value="1"/>
</dbReference>
<evidence type="ECO:0000256" key="4">
    <source>
        <dbReference type="RuleBase" id="RU361185"/>
    </source>
</evidence>
<dbReference type="PROSITE" id="PS00129">
    <property type="entry name" value="GLYCOSYL_HYDROL_F31_1"/>
    <property type="match status" value="1"/>
</dbReference>
<dbReference type="InterPro" id="IPR025887">
    <property type="entry name" value="Glyco_hydro_31_N_dom"/>
</dbReference>
<dbReference type="Pfam" id="PF01055">
    <property type="entry name" value="Glyco_hydro_31_2nd"/>
    <property type="match status" value="1"/>
</dbReference>
<dbReference type="SUPFAM" id="SSF51445">
    <property type="entry name" value="(Trans)glycosidases"/>
    <property type="match status" value="1"/>
</dbReference>
<dbReference type="InterPro" id="IPR017853">
    <property type="entry name" value="GH"/>
</dbReference>
<dbReference type="SUPFAM" id="SSF51011">
    <property type="entry name" value="Glycosyl hydrolase domain"/>
    <property type="match status" value="1"/>
</dbReference>
<dbReference type="CDD" id="cd14752">
    <property type="entry name" value="GH31_N"/>
    <property type="match status" value="1"/>
</dbReference>
<keyword evidence="3 4" id="KW-0326">Glycosidase</keyword>
<dbReference type="InterPro" id="IPR033403">
    <property type="entry name" value="DUF5110"/>
</dbReference>
<dbReference type="PANTHER" id="PTHR22762:SF120">
    <property type="entry name" value="HETEROGLYCAN GLUCOSIDASE 1"/>
    <property type="match status" value="1"/>
</dbReference>
<feature type="domain" description="Glycosyl hydrolase family 31 C-terminal" evidence="8">
    <location>
        <begin position="561"/>
        <end position="653"/>
    </location>
</feature>
<evidence type="ECO:0000256" key="1">
    <source>
        <dbReference type="ARBA" id="ARBA00007806"/>
    </source>
</evidence>
<dbReference type="PANTHER" id="PTHR22762">
    <property type="entry name" value="ALPHA-GLUCOSIDASE"/>
    <property type="match status" value="1"/>
</dbReference>
<evidence type="ECO:0000256" key="3">
    <source>
        <dbReference type="ARBA" id="ARBA00023295"/>
    </source>
</evidence>
<dbReference type="Pfam" id="PF13802">
    <property type="entry name" value="Gal_mutarotas_2"/>
    <property type="match status" value="1"/>
</dbReference>
<reference evidence="9" key="2">
    <citation type="submission" date="2020-09" db="EMBL/GenBank/DDBJ databases">
        <authorList>
            <person name="Sun Q."/>
            <person name="Zhou Y."/>
        </authorList>
    </citation>
    <scope>NUCLEOTIDE SEQUENCE</scope>
    <source>
        <strain evidence="9">CGMCC 1.15447</strain>
    </source>
</reference>
<dbReference type="Gene3D" id="2.60.40.1180">
    <property type="entry name" value="Golgi alpha-mannosidase II"/>
    <property type="match status" value="2"/>
</dbReference>
<name>A0A916S0W3_9BACT</name>
<dbReference type="AlphaFoldDB" id="A0A916S0W3"/>
<feature type="domain" description="Glycoside hydrolase family 31 TIM barrel" evidence="5">
    <location>
        <begin position="219"/>
        <end position="552"/>
    </location>
</feature>
<evidence type="ECO:0000313" key="10">
    <source>
        <dbReference type="Proteomes" id="UP000648801"/>
    </source>
</evidence>
<dbReference type="EMBL" id="BMJB01000004">
    <property type="protein sequence ID" value="GGA79621.1"/>
    <property type="molecule type" value="Genomic_DNA"/>
</dbReference>
<dbReference type="Gene3D" id="3.20.20.80">
    <property type="entry name" value="Glycosidases"/>
    <property type="match status" value="1"/>
</dbReference>
<keyword evidence="2 4" id="KW-0378">Hydrolase</keyword>
<dbReference type="GO" id="GO:0005975">
    <property type="term" value="P:carbohydrate metabolic process"/>
    <property type="evidence" value="ECO:0007669"/>
    <property type="project" value="InterPro"/>
</dbReference>
<organism evidence="9 10">
    <name type="scientific">Edaphobacter acidisoli</name>
    <dbReference type="NCBI Taxonomy" id="2040573"/>
    <lineage>
        <taxon>Bacteria</taxon>
        <taxon>Pseudomonadati</taxon>
        <taxon>Acidobacteriota</taxon>
        <taxon>Terriglobia</taxon>
        <taxon>Terriglobales</taxon>
        <taxon>Acidobacteriaceae</taxon>
        <taxon>Edaphobacter</taxon>
    </lineage>
</organism>
<dbReference type="InterPro" id="IPR013780">
    <property type="entry name" value="Glyco_hydro_b"/>
</dbReference>
<dbReference type="Gene3D" id="2.60.40.1760">
    <property type="entry name" value="glycosyl hydrolase (family 31)"/>
    <property type="match status" value="1"/>
</dbReference>
<dbReference type="Proteomes" id="UP000648801">
    <property type="component" value="Unassembled WGS sequence"/>
</dbReference>
<dbReference type="InterPro" id="IPR011013">
    <property type="entry name" value="Gal_mutarotase_sf_dom"/>
</dbReference>
<evidence type="ECO:0000259" key="7">
    <source>
        <dbReference type="Pfam" id="PF17137"/>
    </source>
</evidence>
<feature type="domain" description="Glycoside hydrolase family 31 N-terminal" evidence="6">
    <location>
        <begin position="16"/>
        <end position="177"/>
    </location>
</feature>
<evidence type="ECO:0000313" key="9">
    <source>
        <dbReference type="EMBL" id="GGA79621.1"/>
    </source>
</evidence>